<proteinExistence type="predicted"/>
<evidence type="ECO:0000256" key="1">
    <source>
        <dbReference type="SAM" id="MobiDB-lite"/>
    </source>
</evidence>
<keyword evidence="3" id="KW-1185">Reference proteome</keyword>
<accession>A0ABP9GWN8</accession>
<gene>
    <name evidence="2" type="ORF">GCM10023205_16340</name>
</gene>
<sequence>MTYRAPRCIRYAARSHLNPLEFLGYDHASGSGATHARDLDRYLARTLGDLDAAPVLAGDLNHGNPGTTLPGVFERLGLDEALDERPTTFWGGMQDHVLYSPGLHLLGSGIAPTKADHHLSWATFAVPDAGKPAGSTPFALARSAVRDPAVTGLIRVSEAATVAPPRTGHRVWPAVRPRADPAVVARRRIAPVPRTRLSAAAHRGPPPTRAWRLRPLGNRKSCSTASPPSLPRIAPSGGTAGASALSSAAGSGLVRAVLSAWVFRGRGRRRIGKMECAHQPRSSRKFAS</sequence>
<dbReference type="Proteomes" id="UP001500466">
    <property type="component" value="Unassembled WGS sequence"/>
</dbReference>
<evidence type="ECO:0008006" key="4">
    <source>
        <dbReference type="Google" id="ProtNLM"/>
    </source>
</evidence>
<organism evidence="2 3">
    <name type="scientific">Yinghuangia aomiensis</name>
    <dbReference type="NCBI Taxonomy" id="676205"/>
    <lineage>
        <taxon>Bacteria</taxon>
        <taxon>Bacillati</taxon>
        <taxon>Actinomycetota</taxon>
        <taxon>Actinomycetes</taxon>
        <taxon>Kitasatosporales</taxon>
        <taxon>Streptomycetaceae</taxon>
        <taxon>Yinghuangia</taxon>
    </lineage>
</organism>
<evidence type="ECO:0000313" key="2">
    <source>
        <dbReference type="EMBL" id="GAA4955215.1"/>
    </source>
</evidence>
<comment type="caution">
    <text evidence="2">The sequence shown here is derived from an EMBL/GenBank/DDBJ whole genome shotgun (WGS) entry which is preliminary data.</text>
</comment>
<reference evidence="3" key="1">
    <citation type="journal article" date="2019" name="Int. J. Syst. Evol. Microbiol.">
        <title>The Global Catalogue of Microorganisms (GCM) 10K type strain sequencing project: providing services to taxonomists for standard genome sequencing and annotation.</title>
        <authorList>
            <consortium name="The Broad Institute Genomics Platform"/>
            <consortium name="The Broad Institute Genome Sequencing Center for Infectious Disease"/>
            <person name="Wu L."/>
            <person name="Ma J."/>
        </authorList>
    </citation>
    <scope>NUCLEOTIDE SEQUENCE [LARGE SCALE GENOMIC DNA]</scope>
    <source>
        <strain evidence="3">JCM 17986</strain>
    </source>
</reference>
<feature type="region of interest" description="Disordered" evidence="1">
    <location>
        <begin position="196"/>
        <end position="245"/>
    </location>
</feature>
<evidence type="ECO:0000313" key="3">
    <source>
        <dbReference type="Proteomes" id="UP001500466"/>
    </source>
</evidence>
<protein>
    <recommendedName>
        <fullName evidence="4">Endonuclease/Exonuclease/phosphatase family protein</fullName>
    </recommendedName>
</protein>
<dbReference type="EMBL" id="BAABHS010000005">
    <property type="protein sequence ID" value="GAA4955215.1"/>
    <property type="molecule type" value="Genomic_DNA"/>
</dbReference>
<name>A0ABP9GWN8_9ACTN</name>